<dbReference type="Gene3D" id="3.20.20.70">
    <property type="entry name" value="Aldolase class I"/>
    <property type="match status" value="1"/>
</dbReference>
<accession>A0AAE3VID6</accession>
<comment type="pathway">
    <text evidence="1">Carbohydrate acid metabolism.</text>
</comment>
<evidence type="ECO:0000256" key="2">
    <source>
        <dbReference type="ARBA" id="ARBA00006906"/>
    </source>
</evidence>
<organism evidence="6 7">
    <name type="scientific">Oligosphaera ethanolica</name>
    <dbReference type="NCBI Taxonomy" id="760260"/>
    <lineage>
        <taxon>Bacteria</taxon>
        <taxon>Pseudomonadati</taxon>
        <taxon>Lentisphaerota</taxon>
        <taxon>Oligosphaeria</taxon>
        <taxon>Oligosphaerales</taxon>
        <taxon>Oligosphaeraceae</taxon>
        <taxon>Oligosphaera</taxon>
    </lineage>
</organism>
<dbReference type="Proteomes" id="UP001238163">
    <property type="component" value="Unassembled WGS sequence"/>
</dbReference>
<evidence type="ECO:0000313" key="6">
    <source>
        <dbReference type="EMBL" id="MDQ0290975.1"/>
    </source>
</evidence>
<comment type="caution">
    <text evidence="6">The sequence shown here is derived from an EMBL/GenBank/DDBJ whole genome shotgun (WGS) entry which is preliminary data.</text>
</comment>
<sequence>MTLLDSYMAECPLIAILRGIKPEEMLAVCDVLADEGIRLIEVPLNSPDALRSIGIAAAHYHSGGRLLIGAGTVLTAADVEQVAQAGGKYIISPNSDAAVIRRTVELGLVSIPGFLTPTEGFAAVAAGAHFLKLFPAGPFGVGYIKDIKAVLKAPILAVGGVNNDNIGTFLTQCAGVGIGSSLYKPGKSLEQIRQDARALLAALKASRNAG</sequence>
<dbReference type="PANTHER" id="PTHR30246:SF1">
    <property type="entry name" value="2-DEHYDRO-3-DEOXY-6-PHOSPHOGALACTONATE ALDOLASE-RELATED"/>
    <property type="match status" value="1"/>
</dbReference>
<comment type="subunit">
    <text evidence="3">Homotrimer.</text>
</comment>
<proteinExistence type="inferred from homology"/>
<evidence type="ECO:0000256" key="4">
    <source>
        <dbReference type="ARBA" id="ARBA00023239"/>
    </source>
</evidence>
<gene>
    <name evidence="6" type="ORF">J3R75_003082</name>
</gene>
<dbReference type="AlphaFoldDB" id="A0AAE3VID6"/>
<protein>
    <submittedName>
        <fullName evidence="6">2-dehydro-3-deoxyphosphogalactonate aldolase</fullName>
        <ecNumber evidence="6">4.1.2.21</ecNumber>
    </submittedName>
</protein>
<evidence type="ECO:0000256" key="5">
    <source>
        <dbReference type="ARBA" id="ARBA00023277"/>
    </source>
</evidence>
<dbReference type="InterPro" id="IPR013785">
    <property type="entry name" value="Aldolase_TIM"/>
</dbReference>
<dbReference type="CDD" id="cd00452">
    <property type="entry name" value="KDPG_aldolase"/>
    <property type="match status" value="1"/>
</dbReference>
<dbReference type="InterPro" id="IPR031338">
    <property type="entry name" value="KDPG/KHG_AS_2"/>
</dbReference>
<evidence type="ECO:0000313" key="7">
    <source>
        <dbReference type="Proteomes" id="UP001238163"/>
    </source>
</evidence>
<dbReference type="InterPro" id="IPR000887">
    <property type="entry name" value="Aldlse_KDPG_KHG"/>
</dbReference>
<dbReference type="Pfam" id="PF01081">
    <property type="entry name" value="Aldolase"/>
    <property type="match status" value="1"/>
</dbReference>
<dbReference type="PROSITE" id="PS00160">
    <property type="entry name" value="ALDOLASE_KDPG_KHG_2"/>
    <property type="match status" value="1"/>
</dbReference>
<dbReference type="EC" id="4.1.2.21" evidence="6"/>
<reference evidence="6" key="1">
    <citation type="submission" date="2023-07" db="EMBL/GenBank/DDBJ databases">
        <title>Genomic Encyclopedia of Type Strains, Phase IV (KMG-IV): sequencing the most valuable type-strain genomes for metagenomic binning, comparative biology and taxonomic classification.</title>
        <authorList>
            <person name="Goeker M."/>
        </authorList>
    </citation>
    <scope>NUCLEOTIDE SEQUENCE</scope>
    <source>
        <strain evidence="6">DSM 24202</strain>
    </source>
</reference>
<dbReference type="GO" id="GO:0008674">
    <property type="term" value="F:2-dehydro-3-deoxy-6-phosphogalactonate aldolase activity"/>
    <property type="evidence" value="ECO:0007669"/>
    <property type="project" value="UniProtKB-EC"/>
</dbReference>
<evidence type="ECO:0000256" key="3">
    <source>
        <dbReference type="ARBA" id="ARBA00011233"/>
    </source>
</evidence>
<keyword evidence="7" id="KW-1185">Reference proteome</keyword>
<comment type="similarity">
    <text evidence="2">Belongs to the KHG/KDPG aldolase family.</text>
</comment>
<dbReference type="EMBL" id="JAUSVL010000001">
    <property type="protein sequence ID" value="MDQ0290975.1"/>
    <property type="molecule type" value="Genomic_DNA"/>
</dbReference>
<name>A0AAE3VID6_9BACT</name>
<dbReference type="NCBIfam" id="NF006600">
    <property type="entry name" value="PRK09140.1"/>
    <property type="match status" value="1"/>
</dbReference>
<keyword evidence="5" id="KW-0119">Carbohydrate metabolism</keyword>
<evidence type="ECO:0000256" key="1">
    <source>
        <dbReference type="ARBA" id="ARBA00004761"/>
    </source>
</evidence>
<dbReference type="PANTHER" id="PTHR30246">
    <property type="entry name" value="2-KETO-3-DEOXY-6-PHOSPHOGLUCONATE ALDOLASE"/>
    <property type="match status" value="1"/>
</dbReference>
<dbReference type="RefSeq" id="WP_307263099.1">
    <property type="nucleotide sequence ID" value="NZ_JAUSVL010000001.1"/>
</dbReference>
<dbReference type="SUPFAM" id="SSF51569">
    <property type="entry name" value="Aldolase"/>
    <property type="match status" value="1"/>
</dbReference>
<keyword evidence="4 6" id="KW-0456">Lyase</keyword>